<dbReference type="STRING" id="1230383.A0A1M8A214"/>
<evidence type="ECO:0000256" key="7">
    <source>
        <dbReference type="SAM" id="Phobius"/>
    </source>
</evidence>
<name>A0A1M8A214_MALS4</name>
<dbReference type="GO" id="GO:0034982">
    <property type="term" value="P:mitochondrial protein processing"/>
    <property type="evidence" value="ECO:0007669"/>
    <property type="project" value="TreeGrafter"/>
</dbReference>
<dbReference type="Gene3D" id="3.30.2010.10">
    <property type="entry name" value="Metalloproteases ('zincins'), catalytic domain"/>
    <property type="match status" value="1"/>
</dbReference>
<keyword evidence="4 6" id="KW-0862">Zinc</keyword>
<evidence type="ECO:0000256" key="1">
    <source>
        <dbReference type="ARBA" id="ARBA00022670"/>
    </source>
</evidence>
<comment type="similarity">
    <text evidence="6">Belongs to the peptidase M48 family.</text>
</comment>
<evidence type="ECO:0000256" key="3">
    <source>
        <dbReference type="ARBA" id="ARBA00022801"/>
    </source>
</evidence>
<evidence type="ECO:0000259" key="8">
    <source>
        <dbReference type="Pfam" id="PF01435"/>
    </source>
</evidence>
<dbReference type="VEuPathDB" id="FungiDB:MSYG_0854"/>
<keyword evidence="7" id="KW-0472">Membrane</keyword>
<dbReference type="Proteomes" id="UP000186303">
    <property type="component" value="Chromosome 1"/>
</dbReference>
<dbReference type="CDD" id="cd07331">
    <property type="entry name" value="M48C_Oma1_like"/>
    <property type="match status" value="1"/>
</dbReference>
<evidence type="ECO:0000256" key="5">
    <source>
        <dbReference type="ARBA" id="ARBA00023049"/>
    </source>
</evidence>
<dbReference type="GO" id="GO:0046872">
    <property type="term" value="F:metal ion binding"/>
    <property type="evidence" value="ECO:0007669"/>
    <property type="project" value="UniProtKB-KW"/>
</dbReference>
<dbReference type="InterPro" id="IPR001915">
    <property type="entry name" value="Peptidase_M48"/>
</dbReference>
<evidence type="ECO:0000256" key="6">
    <source>
        <dbReference type="RuleBase" id="RU003983"/>
    </source>
</evidence>
<sequence>MQAVDAPTMITMLPRVRLVADPCSWLSIQRRVSRRGFHSDPLFCRQVPRSHGEEFAEILRERMQKQWKEQGLPRDRWPGLPSQRRPVRLQKSMRIDADVGNGPQLRGIQSGHHPRLILLLVVLGGAGVYYIFHLEQVPATGRWRFIDITAQEERKMGEQAFQSTLQQYHAQILPSSSPAVHQVERVARRIIRACEKLDMQRTHDAQPTQWTIHVIQDPNQKNAFVLPGGHIFIFTGILPVCQSDAGLATVMSHEISHQLARHSAEKVAGSKVLFAAAFILEMMGLDIGLSRILLNLVMNLPNSRKIESEADELGLRIMSQACYDPHEAVYFWQRMDAGERSGSGIAETAMALLSTHPVNSKRISKIKEWLPEALDQFQANGCSESERFMNLVRSGS</sequence>
<protein>
    <submittedName>
        <fullName evidence="9">Similar to S.cerevisiae protein OMA1 (Metalloendopeptidase of the mitochondrial inner membrane)</fullName>
    </submittedName>
</protein>
<dbReference type="OrthoDB" id="7464992at2759"/>
<dbReference type="Pfam" id="PF01435">
    <property type="entry name" value="Peptidase_M48"/>
    <property type="match status" value="1"/>
</dbReference>
<proteinExistence type="inferred from homology"/>
<comment type="cofactor">
    <cofactor evidence="6">
        <name>Zn(2+)</name>
        <dbReference type="ChEBI" id="CHEBI:29105"/>
    </cofactor>
    <text evidence="6">Binds 1 zinc ion per subunit.</text>
</comment>
<dbReference type="OMA" id="RFNCYSE"/>
<dbReference type="GO" id="GO:0006515">
    <property type="term" value="P:protein quality control for misfolded or incompletely synthesized proteins"/>
    <property type="evidence" value="ECO:0007669"/>
    <property type="project" value="TreeGrafter"/>
</dbReference>
<keyword evidence="10" id="KW-1185">Reference proteome</keyword>
<keyword evidence="3 6" id="KW-0378">Hydrolase</keyword>
<dbReference type="GO" id="GO:0005743">
    <property type="term" value="C:mitochondrial inner membrane"/>
    <property type="evidence" value="ECO:0007669"/>
    <property type="project" value="TreeGrafter"/>
</dbReference>
<dbReference type="PANTHER" id="PTHR22726:SF1">
    <property type="entry name" value="METALLOENDOPEPTIDASE OMA1, MITOCHONDRIAL"/>
    <property type="match status" value="1"/>
</dbReference>
<feature type="transmembrane region" description="Helical" evidence="7">
    <location>
        <begin position="116"/>
        <end position="132"/>
    </location>
</feature>
<keyword evidence="2" id="KW-0479">Metal-binding</keyword>
<evidence type="ECO:0000313" key="9">
    <source>
        <dbReference type="EMBL" id="SHO76516.1"/>
    </source>
</evidence>
<keyword evidence="1 6" id="KW-0645">Protease</keyword>
<keyword evidence="7" id="KW-0812">Transmembrane</keyword>
<organism evidence="9 10">
    <name type="scientific">Malassezia sympodialis (strain ATCC 42132)</name>
    <name type="common">Atopic eczema-associated yeast</name>
    <dbReference type="NCBI Taxonomy" id="1230383"/>
    <lineage>
        <taxon>Eukaryota</taxon>
        <taxon>Fungi</taxon>
        <taxon>Dikarya</taxon>
        <taxon>Basidiomycota</taxon>
        <taxon>Ustilaginomycotina</taxon>
        <taxon>Malasseziomycetes</taxon>
        <taxon>Malasseziales</taxon>
        <taxon>Malasseziaceae</taxon>
        <taxon>Malassezia</taxon>
    </lineage>
</organism>
<dbReference type="PANTHER" id="PTHR22726">
    <property type="entry name" value="METALLOENDOPEPTIDASE OMA1"/>
    <property type="match status" value="1"/>
</dbReference>
<dbReference type="EMBL" id="LT671821">
    <property type="protein sequence ID" value="SHO76516.1"/>
    <property type="molecule type" value="Genomic_DNA"/>
</dbReference>
<evidence type="ECO:0000313" key="10">
    <source>
        <dbReference type="Proteomes" id="UP000186303"/>
    </source>
</evidence>
<gene>
    <name evidence="9" type="ORF">MSYG_0854</name>
</gene>
<evidence type="ECO:0000256" key="2">
    <source>
        <dbReference type="ARBA" id="ARBA00022723"/>
    </source>
</evidence>
<dbReference type="InterPro" id="IPR051156">
    <property type="entry name" value="Mito/Outer_Membr_Metalloprot"/>
</dbReference>
<keyword evidence="7" id="KW-1133">Transmembrane helix</keyword>
<accession>A0A1M8A214</accession>
<evidence type="ECO:0000256" key="4">
    <source>
        <dbReference type="ARBA" id="ARBA00022833"/>
    </source>
</evidence>
<reference evidence="10" key="1">
    <citation type="journal article" date="2017" name="Nucleic Acids Res.">
        <title>Proteogenomics produces comprehensive and highly accurate protein-coding gene annotation in a complete genome assembly of Malassezia sympodialis.</title>
        <authorList>
            <person name="Zhu Y."/>
            <person name="Engstroem P.G."/>
            <person name="Tellgren-Roth C."/>
            <person name="Baudo C.D."/>
            <person name="Kennell J.C."/>
            <person name="Sun S."/>
            <person name="Billmyre R.B."/>
            <person name="Schroeder M.S."/>
            <person name="Andersson A."/>
            <person name="Holm T."/>
            <person name="Sigurgeirsson B."/>
            <person name="Wu G."/>
            <person name="Sankaranarayanan S.R."/>
            <person name="Siddharthan R."/>
            <person name="Sanyal K."/>
            <person name="Lundeberg J."/>
            <person name="Nystedt B."/>
            <person name="Boekhout T."/>
            <person name="Dawson T.L. Jr."/>
            <person name="Heitman J."/>
            <person name="Scheynius A."/>
            <person name="Lehtioe J."/>
        </authorList>
    </citation>
    <scope>NUCLEOTIDE SEQUENCE [LARGE SCALE GENOMIC DNA]</scope>
    <source>
        <strain evidence="10">ATCC 42132</strain>
    </source>
</reference>
<feature type="domain" description="Peptidase M48" evidence="8">
    <location>
        <begin position="200"/>
        <end position="369"/>
    </location>
</feature>
<dbReference type="GO" id="GO:0004222">
    <property type="term" value="F:metalloendopeptidase activity"/>
    <property type="evidence" value="ECO:0007669"/>
    <property type="project" value="InterPro"/>
</dbReference>
<keyword evidence="5 6" id="KW-0482">Metalloprotease</keyword>
<dbReference type="AlphaFoldDB" id="A0A1M8A214"/>